<dbReference type="Gene3D" id="3.20.20.80">
    <property type="entry name" value="Glycosidases"/>
    <property type="match status" value="1"/>
</dbReference>
<dbReference type="AlphaFoldDB" id="A0A7X0J186"/>
<dbReference type="RefSeq" id="WP_184623279.1">
    <property type="nucleotide sequence ID" value="NZ_JACHCC010000002.1"/>
</dbReference>
<dbReference type="PROSITE" id="PS51257">
    <property type="entry name" value="PROKAR_LIPOPROTEIN"/>
    <property type="match status" value="1"/>
</dbReference>
<dbReference type="GO" id="GO:0005975">
    <property type="term" value="P:carbohydrate metabolic process"/>
    <property type="evidence" value="ECO:0007669"/>
    <property type="project" value="InterPro"/>
</dbReference>
<dbReference type="GO" id="GO:0004553">
    <property type="term" value="F:hydrolase activity, hydrolyzing O-glycosyl compounds"/>
    <property type="evidence" value="ECO:0007669"/>
    <property type="project" value="InterPro"/>
</dbReference>
<evidence type="ECO:0000313" key="2">
    <source>
        <dbReference type="Proteomes" id="UP000521017"/>
    </source>
</evidence>
<accession>A0A7X0J186</accession>
<comment type="caution">
    <text evidence="1">The sequence shown here is derived from an EMBL/GenBank/DDBJ whole genome shotgun (WGS) entry which is preliminary data.</text>
</comment>
<dbReference type="SUPFAM" id="SSF51445">
    <property type="entry name" value="(Trans)glycosidases"/>
    <property type="match status" value="1"/>
</dbReference>
<sequence length="384" mass="42505">MKKELLSGSLLLALCLSFYACRKDKGAAKGNDAAANRQAVASTNPILVVKDEKLKQVAYLKVNSGRITNVGKFKFELSPAELKTNDAQRFFDIAIVFESAKIIPAKSKKLRGETGTDLGDYVLAYKEWSSSASFSPSAKALNPNDLYNSSGVKTTTGDAGRYSLTMNNELKQDILDVKATGATVLMCIMPDHENAGWKSFATQDAARKFAVQINESINLYQYDGIDIDEEWASYSGTTYNESMLRVLYELKKLWKAEDSRHPGKVLITSKALWVDNADFQASISVEGSKFVLSGLLDYGWEMGYQSSPSSRLGMYEKAGMTKARLGLGVDFADKLNTTQSGLAAAKYVKDNSYKFMMYFDVKATDLANYSAISNLFYNRKLIYQ</sequence>
<dbReference type="Proteomes" id="UP000521017">
    <property type="component" value="Unassembled WGS sequence"/>
</dbReference>
<dbReference type="PROSITE" id="PS01095">
    <property type="entry name" value="GH18_1"/>
    <property type="match status" value="1"/>
</dbReference>
<evidence type="ECO:0008006" key="3">
    <source>
        <dbReference type="Google" id="ProtNLM"/>
    </source>
</evidence>
<dbReference type="EMBL" id="JACHCC010000002">
    <property type="protein sequence ID" value="MBB6498819.1"/>
    <property type="molecule type" value="Genomic_DNA"/>
</dbReference>
<evidence type="ECO:0000313" key="1">
    <source>
        <dbReference type="EMBL" id="MBB6498819.1"/>
    </source>
</evidence>
<protein>
    <recommendedName>
        <fullName evidence="3">Glycosyl hydrolase family 18 (Putative chitinase)</fullName>
    </recommendedName>
</protein>
<dbReference type="InterPro" id="IPR017853">
    <property type="entry name" value="GH"/>
</dbReference>
<organism evidence="1 2">
    <name type="scientific">Pedobacter cryoconitis</name>
    <dbReference type="NCBI Taxonomy" id="188932"/>
    <lineage>
        <taxon>Bacteria</taxon>
        <taxon>Pseudomonadati</taxon>
        <taxon>Bacteroidota</taxon>
        <taxon>Sphingobacteriia</taxon>
        <taxon>Sphingobacteriales</taxon>
        <taxon>Sphingobacteriaceae</taxon>
        <taxon>Pedobacter</taxon>
    </lineage>
</organism>
<dbReference type="InterPro" id="IPR001579">
    <property type="entry name" value="Glyco_hydro_18_chit_AS"/>
</dbReference>
<reference evidence="1 2" key="1">
    <citation type="submission" date="2020-08" db="EMBL/GenBank/DDBJ databases">
        <title>Genomic Encyclopedia of Type Strains, Phase IV (KMG-V): Genome sequencing to study the core and pangenomes of soil and plant-associated prokaryotes.</title>
        <authorList>
            <person name="Whitman W."/>
        </authorList>
    </citation>
    <scope>NUCLEOTIDE SEQUENCE [LARGE SCALE GENOMIC DNA]</scope>
    <source>
        <strain evidence="1 2">M2T3</strain>
    </source>
</reference>
<proteinExistence type="predicted"/>
<name>A0A7X0J186_9SPHI</name>
<gene>
    <name evidence="1" type="ORF">HDF25_000956</name>
</gene>